<dbReference type="AlphaFoldDB" id="A0AA42S6A8"/>
<reference evidence="1" key="1">
    <citation type="submission" date="2022-09" db="EMBL/GenBank/DDBJ databases">
        <title>Intensive care unit water sources are persistently colonized with multi-drug resistant bacteria and are the site of extensive horizontal gene transfer of antibiotic resistance genes.</title>
        <authorList>
            <person name="Diorio-Toth L."/>
        </authorList>
    </citation>
    <scope>NUCLEOTIDE SEQUENCE</scope>
    <source>
        <strain evidence="1">GD03843</strain>
    </source>
</reference>
<comment type="caution">
    <text evidence="1">The sequence shown here is derived from an EMBL/GenBank/DDBJ whole genome shotgun (WGS) entry which is preliminary data.</text>
</comment>
<sequence length="52" mass="6265">MNVDSTHIKMADAPFLTARPQQQYAGVRRQDRLRIRIKRLEMMKIHIFLWAL</sequence>
<dbReference type="Proteomes" id="UP001161094">
    <property type="component" value="Unassembled WGS sequence"/>
</dbReference>
<evidence type="ECO:0000313" key="2">
    <source>
        <dbReference type="Proteomes" id="UP001161094"/>
    </source>
</evidence>
<organism evidence="1 2">
    <name type="scientific">Achromobacter spanius</name>
    <dbReference type="NCBI Taxonomy" id="217203"/>
    <lineage>
        <taxon>Bacteria</taxon>
        <taxon>Pseudomonadati</taxon>
        <taxon>Pseudomonadota</taxon>
        <taxon>Betaproteobacteria</taxon>
        <taxon>Burkholderiales</taxon>
        <taxon>Alcaligenaceae</taxon>
        <taxon>Achromobacter</taxon>
    </lineage>
</organism>
<accession>A0AA42S6A8</accession>
<gene>
    <name evidence="1" type="ORF">N5D93_24435</name>
</gene>
<proteinExistence type="predicted"/>
<dbReference type="RefSeq" id="WP_279996812.1">
    <property type="nucleotide sequence ID" value="NZ_CBFGSQ010000167.1"/>
</dbReference>
<dbReference type="EMBL" id="JAOCDZ010000020">
    <property type="protein sequence ID" value="MDH0738984.1"/>
    <property type="molecule type" value="Genomic_DNA"/>
</dbReference>
<evidence type="ECO:0008006" key="3">
    <source>
        <dbReference type="Google" id="ProtNLM"/>
    </source>
</evidence>
<protein>
    <recommendedName>
        <fullName evidence="3">Transposase DDE domain-containing protein</fullName>
    </recommendedName>
</protein>
<name>A0AA42S6A8_9BURK</name>
<evidence type="ECO:0000313" key="1">
    <source>
        <dbReference type="EMBL" id="MDH0738984.1"/>
    </source>
</evidence>